<keyword evidence="1" id="KW-0238">DNA-binding</keyword>
<dbReference type="STRING" id="181874.A0A409YQW7"/>
<keyword evidence="5" id="KW-1185">Reference proteome</keyword>
<comment type="caution">
    <text evidence="4">The sequence shown here is derived from an EMBL/GenBank/DDBJ whole genome shotgun (WGS) entry which is preliminary data.</text>
</comment>
<evidence type="ECO:0000313" key="5">
    <source>
        <dbReference type="Proteomes" id="UP000284842"/>
    </source>
</evidence>
<organism evidence="4 5">
    <name type="scientific">Panaeolus cyanescens</name>
    <dbReference type="NCBI Taxonomy" id="181874"/>
    <lineage>
        <taxon>Eukaryota</taxon>
        <taxon>Fungi</taxon>
        <taxon>Dikarya</taxon>
        <taxon>Basidiomycota</taxon>
        <taxon>Agaricomycotina</taxon>
        <taxon>Agaricomycetes</taxon>
        <taxon>Agaricomycetidae</taxon>
        <taxon>Agaricales</taxon>
        <taxon>Agaricineae</taxon>
        <taxon>Galeropsidaceae</taxon>
        <taxon>Panaeolus</taxon>
    </lineage>
</organism>
<dbReference type="PANTHER" id="PTHR19303">
    <property type="entry name" value="TRANSPOSON"/>
    <property type="match status" value="1"/>
</dbReference>
<evidence type="ECO:0000313" key="4">
    <source>
        <dbReference type="EMBL" id="PPR05404.1"/>
    </source>
</evidence>
<dbReference type="Proteomes" id="UP000284842">
    <property type="component" value="Unassembled WGS sequence"/>
</dbReference>
<accession>A0A409YQW7</accession>
<dbReference type="Pfam" id="PF03221">
    <property type="entry name" value="HTH_Tnp_Tc5"/>
    <property type="match status" value="1"/>
</dbReference>
<dbReference type="InterPro" id="IPR009057">
    <property type="entry name" value="Homeodomain-like_sf"/>
</dbReference>
<feature type="compositionally biased region" description="Low complexity" evidence="2">
    <location>
        <begin position="302"/>
        <end position="338"/>
    </location>
</feature>
<dbReference type="GO" id="GO:0003677">
    <property type="term" value="F:DNA binding"/>
    <property type="evidence" value="ECO:0007669"/>
    <property type="project" value="UniProtKB-KW"/>
</dbReference>
<feature type="domain" description="HTH CENPB-type" evidence="3">
    <location>
        <begin position="186"/>
        <end position="259"/>
    </location>
</feature>
<feature type="compositionally biased region" description="Low complexity" evidence="2">
    <location>
        <begin position="1"/>
        <end position="21"/>
    </location>
</feature>
<feature type="region of interest" description="Disordered" evidence="2">
    <location>
        <begin position="1"/>
        <end position="132"/>
    </location>
</feature>
<dbReference type="GO" id="GO:0005634">
    <property type="term" value="C:nucleus"/>
    <property type="evidence" value="ECO:0007669"/>
    <property type="project" value="TreeGrafter"/>
</dbReference>
<evidence type="ECO:0000256" key="2">
    <source>
        <dbReference type="SAM" id="MobiDB-lite"/>
    </source>
</evidence>
<evidence type="ECO:0000256" key="1">
    <source>
        <dbReference type="ARBA" id="ARBA00023125"/>
    </source>
</evidence>
<feature type="compositionally biased region" description="Basic residues" evidence="2">
    <location>
        <begin position="32"/>
        <end position="43"/>
    </location>
</feature>
<dbReference type="InterPro" id="IPR050863">
    <property type="entry name" value="CenT-Element_Derived"/>
</dbReference>
<gene>
    <name evidence="4" type="ORF">CVT24_008018</name>
</gene>
<dbReference type="AlphaFoldDB" id="A0A409YQW7"/>
<dbReference type="InterPro" id="IPR006600">
    <property type="entry name" value="HTH_CenpB_DNA-bd_dom"/>
</dbReference>
<name>A0A409YQW7_9AGAR</name>
<dbReference type="PROSITE" id="PS51253">
    <property type="entry name" value="HTH_CENPB"/>
    <property type="match status" value="1"/>
</dbReference>
<dbReference type="EMBL" id="NHTK01000814">
    <property type="protein sequence ID" value="PPR05404.1"/>
    <property type="molecule type" value="Genomic_DNA"/>
</dbReference>
<reference evidence="4 5" key="1">
    <citation type="journal article" date="2018" name="Evol. Lett.">
        <title>Horizontal gene cluster transfer increased hallucinogenic mushroom diversity.</title>
        <authorList>
            <person name="Reynolds H.T."/>
            <person name="Vijayakumar V."/>
            <person name="Gluck-Thaler E."/>
            <person name="Korotkin H.B."/>
            <person name="Matheny P.B."/>
            <person name="Slot J.C."/>
        </authorList>
    </citation>
    <scope>NUCLEOTIDE SEQUENCE [LARGE SCALE GENOMIC DNA]</scope>
    <source>
        <strain evidence="4 5">2629</strain>
    </source>
</reference>
<dbReference type="PANTHER" id="PTHR19303:SF70">
    <property type="entry name" value="HTH CENPB-TYPE DOMAIN-CONTAINING PROTEIN"/>
    <property type="match status" value="1"/>
</dbReference>
<dbReference type="InParanoid" id="A0A409YQW7"/>
<dbReference type="SMART" id="SM00674">
    <property type="entry name" value="CENPB"/>
    <property type="match status" value="1"/>
</dbReference>
<feature type="compositionally biased region" description="Low complexity" evidence="2">
    <location>
        <begin position="92"/>
        <end position="103"/>
    </location>
</feature>
<feature type="region of interest" description="Disordered" evidence="2">
    <location>
        <begin position="289"/>
        <end position="370"/>
    </location>
</feature>
<protein>
    <recommendedName>
        <fullName evidence="3">HTH CENPB-type domain-containing protein</fullName>
    </recommendedName>
</protein>
<evidence type="ECO:0000259" key="3">
    <source>
        <dbReference type="PROSITE" id="PS51253"/>
    </source>
</evidence>
<dbReference type="Gene3D" id="1.10.10.60">
    <property type="entry name" value="Homeodomain-like"/>
    <property type="match status" value="2"/>
</dbReference>
<dbReference type="SUPFAM" id="SSF46689">
    <property type="entry name" value="Homeodomain-like"/>
    <property type="match status" value="2"/>
</dbReference>
<dbReference type="OrthoDB" id="9909311at2759"/>
<sequence length="453" mass="50279">MSVYSADYPSPAPSDPSARYDYALDSVGPARVPRRQSTLKHPHLNGVLANSPPPERPYHPITPTSALPSPYSPYDRRSRTRSMNISGDRQHSPAVSPASSVSSLPPETTRSTAPRPPPYQKSKGHKKHRLRDADRKSICQYHLDNPNARQEDIGSHFGVERSTISKILKEKEKWLNISAEEERNDLSAKHRPSKFPEIEEAMLKHLQAWSEQKQPITDGLIRDTALHIAATFGVSKDKFKSSSGWIENFKHRHDIRKNEWMRAHKYTAQISHITHQSIDQPSILSSLTSQTPSIMPYDHNMSDSSSGGPSSHYSEQASASSDSLSSHPHSLSSQPHSPWGTSASPDSQSHDIVLDPSLQQSSDPHQHLAHPDSYAASYSQTLDNSNHVSSAPVLLGPYHRPTLAEAEDAINLLITFIDTSGRGILKDDERALLADVKCALFQAHSGIPYDRIR</sequence>
<proteinExistence type="predicted"/>